<dbReference type="EMBL" id="WJQU01000003">
    <property type="protein sequence ID" value="KAJ6639843.1"/>
    <property type="molecule type" value="Genomic_DNA"/>
</dbReference>
<sequence length="641" mass="72705">MANTKNDSLAGAWLAGVYPQQFRRTASVQQIQIYSVPQLCDDAKRRIKVASKKTEKRSQSLKTFSYIFAGITKIFRLQVEMLNDEILRSSQLLGLALKPTSVQSVLKRRPSNETSIEHSRICKQSRMEVDWKSFESIENLHIDIESTIQILRNDYVMNNDEISIAEIIESPEEEANDSDYFDAVDNVTTDYFLEIQELVAQGRSLLHLIEHEESGFSVTRKSGPLDEGRYASIMQQECTSLSNKSDDDIPCDDGPSDIAPVHVDEPVSTLTLSSVQDFRENCNVMDEEDDETYRLMQGVNLHVDMTKLTFLDLGIWYNYSDFTNSAQDFVYDFRAATNLRHLAVNGGMIENIWVETTRLTSLKVSNMIHTYRLRGKYHNFVPQGMTAFLTSFPNLKDLNTSYFLPNEIVSPLKARMRTFDGTIENGFCEMIEEDEEDDGITLMETDYHDEGVCAESFPIDSNFSISCNRDEDTIGEEVDVPNLPSVNNCLTMEPQCNYVSVDPIVDPQPIGKCIRPDSATVPRNVMQLLRKFITDQEETSHGGSQIGNQLKATENRKKFGLQEVLEKLFVLWNSGSHPIGMKDLMNTCKDKVAAASAFYAILELNSPRINLIQIEKCENSKMIYNIAMSEKLIGLLQKNIN</sequence>
<evidence type="ECO:0000313" key="1">
    <source>
        <dbReference type="EMBL" id="KAJ6639843.1"/>
    </source>
</evidence>
<reference evidence="1" key="1">
    <citation type="submission" date="2022-07" db="EMBL/GenBank/DDBJ databases">
        <authorList>
            <person name="Trinca V."/>
            <person name="Uliana J.V.C."/>
            <person name="Torres T.T."/>
            <person name="Ward R.J."/>
            <person name="Monesi N."/>
        </authorList>
    </citation>
    <scope>NUCLEOTIDE SEQUENCE</scope>
    <source>
        <strain evidence="1">HSMRA1968</strain>
        <tissue evidence="1">Whole embryos</tissue>
    </source>
</reference>
<accession>A0A9Q0S1E4</accession>
<dbReference type="Proteomes" id="UP001151699">
    <property type="component" value="Chromosome X"/>
</dbReference>
<proteinExistence type="predicted"/>
<gene>
    <name evidence="1" type="ORF">Bhyg_12590</name>
</gene>
<protein>
    <submittedName>
        <fullName evidence="1">Uncharacterized protein</fullName>
    </submittedName>
</protein>
<comment type="caution">
    <text evidence="1">The sequence shown here is derived from an EMBL/GenBank/DDBJ whole genome shotgun (WGS) entry which is preliminary data.</text>
</comment>
<organism evidence="1 2">
    <name type="scientific">Pseudolycoriella hygida</name>
    <dbReference type="NCBI Taxonomy" id="35572"/>
    <lineage>
        <taxon>Eukaryota</taxon>
        <taxon>Metazoa</taxon>
        <taxon>Ecdysozoa</taxon>
        <taxon>Arthropoda</taxon>
        <taxon>Hexapoda</taxon>
        <taxon>Insecta</taxon>
        <taxon>Pterygota</taxon>
        <taxon>Neoptera</taxon>
        <taxon>Endopterygota</taxon>
        <taxon>Diptera</taxon>
        <taxon>Nematocera</taxon>
        <taxon>Sciaroidea</taxon>
        <taxon>Sciaridae</taxon>
        <taxon>Pseudolycoriella</taxon>
    </lineage>
</organism>
<dbReference type="AlphaFoldDB" id="A0A9Q0S1E4"/>
<name>A0A9Q0S1E4_9DIPT</name>
<evidence type="ECO:0000313" key="2">
    <source>
        <dbReference type="Proteomes" id="UP001151699"/>
    </source>
</evidence>
<keyword evidence="2" id="KW-1185">Reference proteome</keyword>